<dbReference type="CTD" id="75576736"/>
<dbReference type="KEGG" id="shx:MS3_00001251"/>
<reference evidence="2" key="4">
    <citation type="journal article" date="2022" name="PLoS Pathog.">
        <title>Chromosome-level genome of Schistosoma haematobium underpins genome-wide explorations of molecular variation.</title>
        <authorList>
            <person name="Stroehlein A.J."/>
            <person name="Korhonen P.K."/>
            <person name="Lee V.V."/>
            <person name="Ralph S.A."/>
            <person name="Mentink-Kane M."/>
            <person name="You H."/>
            <person name="McManus D.P."/>
            <person name="Tchuente L.T."/>
            <person name="Stothard J.R."/>
            <person name="Kaur P."/>
            <person name="Dudchenko O."/>
            <person name="Aiden E.L."/>
            <person name="Yang B."/>
            <person name="Yang H."/>
            <person name="Emery A.M."/>
            <person name="Webster B.L."/>
            <person name="Brindley P.J."/>
            <person name="Rollinson D."/>
            <person name="Chang B.C.H."/>
            <person name="Gasser R.B."/>
            <person name="Young N.D."/>
        </authorList>
    </citation>
    <scope>NUCLEOTIDE SEQUENCE</scope>
</reference>
<dbReference type="EMBL" id="AMPZ03000002">
    <property type="protein sequence ID" value="KAH9592251.1"/>
    <property type="molecule type" value="Genomic_DNA"/>
</dbReference>
<dbReference type="Proteomes" id="UP000471633">
    <property type="component" value="Unassembled WGS sequence"/>
</dbReference>
<dbReference type="RefSeq" id="XP_051072291.1">
    <property type="nucleotide sequence ID" value="XM_051208728.1"/>
</dbReference>
<reference evidence="2" key="2">
    <citation type="journal article" date="2019" name="Gigascience">
        <title>High-quality Schistosoma haematobium genome achieved by single-molecule and long-range sequencing.</title>
        <authorList>
            <person name="Stroehlein A.J."/>
            <person name="Korhonen P.K."/>
            <person name="Chong T.M."/>
            <person name="Lim Y.L."/>
            <person name="Chan K.G."/>
            <person name="Webster B."/>
            <person name="Rollinson D."/>
            <person name="Brindley P.J."/>
            <person name="Gasser R.B."/>
            <person name="Young N.D."/>
        </authorList>
    </citation>
    <scope>NUCLEOTIDE SEQUENCE</scope>
</reference>
<organism evidence="2 3">
    <name type="scientific">Schistosoma haematobium</name>
    <name type="common">Blood fluke</name>
    <dbReference type="NCBI Taxonomy" id="6185"/>
    <lineage>
        <taxon>Eukaryota</taxon>
        <taxon>Metazoa</taxon>
        <taxon>Spiralia</taxon>
        <taxon>Lophotrochozoa</taxon>
        <taxon>Platyhelminthes</taxon>
        <taxon>Trematoda</taxon>
        <taxon>Digenea</taxon>
        <taxon>Strigeidida</taxon>
        <taxon>Schistosomatoidea</taxon>
        <taxon>Schistosomatidae</taxon>
        <taxon>Schistosoma</taxon>
    </lineage>
</organism>
<evidence type="ECO:0000313" key="3">
    <source>
        <dbReference type="Proteomes" id="UP000471633"/>
    </source>
</evidence>
<accession>A0A922S3V5</accession>
<feature type="compositionally biased region" description="Basic residues" evidence="1">
    <location>
        <begin position="91"/>
        <end position="101"/>
    </location>
</feature>
<comment type="caution">
    <text evidence="2">The sequence shown here is derived from an EMBL/GenBank/DDBJ whole genome shotgun (WGS) entry which is preliminary data.</text>
</comment>
<name>A0A922S3V5_SCHHA</name>
<evidence type="ECO:0000313" key="2">
    <source>
        <dbReference type="EMBL" id="KAH9592251.1"/>
    </source>
</evidence>
<reference evidence="2" key="3">
    <citation type="submission" date="2021-06" db="EMBL/GenBank/DDBJ databases">
        <title>Chromosome-level genome assembly for S. haematobium.</title>
        <authorList>
            <person name="Stroehlein A.J."/>
        </authorList>
    </citation>
    <scope>NUCLEOTIDE SEQUENCE</scope>
</reference>
<feature type="region of interest" description="Disordered" evidence="1">
    <location>
        <begin position="91"/>
        <end position="112"/>
    </location>
</feature>
<dbReference type="GeneID" id="75576736"/>
<sequence>MGVIVLFTRCCNTAPTAFCEASVHRINSVVGSVFRCWSMVALAIMDLAFSNATLASEGNLNIWFFSSLVPDLSFFSKSVNGCSTSAQFGRNRRRKLHVPRKQRSDFTEVGSG</sequence>
<evidence type="ECO:0000256" key="1">
    <source>
        <dbReference type="SAM" id="MobiDB-lite"/>
    </source>
</evidence>
<reference evidence="2" key="1">
    <citation type="journal article" date="2012" name="Nat. Genet.">
        <title>Whole-genome sequence of Schistosoma haematobium.</title>
        <authorList>
            <person name="Young N.D."/>
            <person name="Jex A.R."/>
            <person name="Li B."/>
            <person name="Liu S."/>
            <person name="Yang L."/>
            <person name="Xiong Z."/>
            <person name="Li Y."/>
            <person name="Cantacessi C."/>
            <person name="Hall R.S."/>
            <person name="Xu X."/>
            <person name="Chen F."/>
            <person name="Wu X."/>
            <person name="Zerlotini A."/>
            <person name="Oliveira G."/>
            <person name="Hofmann A."/>
            <person name="Zhang G."/>
            <person name="Fang X."/>
            <person name="Kang Y."/>
            <person name="Campbell B.E."/>
            <person name="Loukas A."/>
            <person name="Ranganathan S."/>
            <person name="Rollinson D."/>
            <person name="Rinaldi G."/>
            <person name="Brindley P.J."/>
            <person name="Yang H."/>
            <person name="Wang J."/>
            <person name="Wang J."/>
            <person name="Gasser R.B."/>
        </authorList>
    </citation>
    <scope>NUCLEOTIDE SEQUENCE</scope>
</reference>
<gene>
    <name evidence="2" type="ORF">MS3_00001251</name>
</gene>
<keyword evidence="3" id="KW-1185">Reference proteome</keyword>
<protein>
    <submittedName>
        <fullName evidence="2">Uncharacterized protein</fullName>
    </submittedName>
</protein>
<dbReference type="AlphaFoldDB" id="A0A922S3V5"/>
<proteinExistence type="predicted"/>